<sequence>MRVHDQEVTFNVFNSFKYPDDREDCSILTVIETWCENESRREALGIAESESDSDEEDCEEIVMPEEIFAFETLEIEDRKTLVPSLDVAPDLELKQLPSHLKYAFLEHPGKLPVIISSSLDPDQEEKLVQMLKQHKKAIAWTIADIKGISPTVCQQKIILEDKNFTSVEPQRRLNPVMKEVVKKEILKWLDAGIINPIASSTCVSPVQCVPVDPALLRPDEMIMILNLYLVNRRNSVIAGCSISYDILKNHQDTSDPEQHQLQDSSH</sequence>
<evidence type="ECO:0008006" key="3">
    <source>
        <dbReference type="Google" id="ProtNLM"/>
    </source>
</evidence>
<dbReference type="AlphaFoldDB" id="A0AA38T243"/>
<dbReference type="SUPFAM" id="SSF56672">
    <property type="entry name" value="DNA/RNA polymerases"/>
    <property type="match status" value="1"/>
</dbReference>
<gene>
    <name evidence="1" type="ORF">OSB04_017003</name>
</gene>
<proteinExistence type="predicted"/>
<dbReference type="Proteomes" id="UP001172457">
    <property type="component" value="Chromosome 4"/>
</dbReference>
<evidence type="ECO:0000313" key="1">
    <source>
        <dbReference type="EMBL" id="KAJ9552958.1"/>
    </source>
</evidence>
<dbReference type="InterPro" id="IPR043502">
    <property type="entry name" value="DNA/RNA_pol_sf"/>
</dbReference>
<keyword evidence="2" id="KW-1185">Reference proteome</keyword>
<comment type="caution">
    <text evidence="1">The sequence shown here is derived from an EMBL/GenBank/DDBJ whole genome shotgun (WGS) entry which is preliminary data.</text>
</comment>
<reference evidence="1" key="1">
    <citation type="submission" date="2023-03" db="EMBL/GenBank/DDBJ databases">
        <title>Chromosome-scale reference genome and RAD-based genetic map of yellow starthistle (Centaurea solstitialis) reveal putative structural variation and QTLs associated with invader traits.</title>
        <authorList>
            <person name="Reatini B."/>
            <person name="Cang F.A."/>
            <person name="Jiang Q."/>
            <person name="Mckibben M.T.W."/>
            <person name="Barker M.S."/>
            <person name="Rieseberg L.H."/>
            <person name="Dlugosch K.M."/>
        </authorList>
    </citation>
    <scope>NUCLEOTIDE SEQUENCE</scope>
    <source>
        <strain evidence="1">CAN-66</strain>
        <tissue evidence="1">Leaf</tissue>
    </source>
</reference>
<protein>
    <recommendedName>
        <fullName evidence="3">Reverse transcriptase domain-containing protein</fullName>
    </recommendedName>
</protein>
<dbReference type="EMBL" id="JARYMX010000004">
    <property type="protein sequence ID" value="KAJ9552958.1"/>
    <property type="molecule type" value="Genomic_DNA"/>
</dbReference>
<organism evidence="1 2">
    <name type="scientific">Centaurea solstitialis</name>
    <name type="common">yellow star-thistle</name>
    <dbReference type="NCBI Taxonomy" id="347529"/>
    <lineage>
        <taxon>Eukaryota</taxon>
        <taxon>Viridiplantae</taxon>
        <taxon>Streptophyta</taxon>
        <taxon>Embryophyta</taxon>
        <taxon>Tracheophyta</taxon>
        <taxon>Spermatophyta</taxon>
        <taxon>Magnoliopsida</taxon>
        <taxon>eudicotyledons</taxon>
        <taxon>Gunneridae</taxon>
        <taxon>Pentapetalae</taxon>
        <taxon>asterids</taxon>
        <taxon>campanulids</taxon>
        <taxon>Asterales</taxon>
        <taxon>Asteraceae</taxon>
        <taxon>Carduoideae</taxon>
        <taxon>Cardueae</taxon>
        <taxon>Centaureinae</taxon>
        <taxon>Centaurea</taxon>
    </lineage>
</organism>
<evidence type="ECO:0000313" key="2">
    <source>
        <dbReference type="Proteomes" id="UP001172457"/>
    </source>
</evidence>
<accession>A0AA38T243</accession>
<name>A0AA38T243_9ASTR</name>
<dbReference type="Gene3D" id="3.10.10.10">
    <property type="entry name" value="HIV Type 1 Reverse Transcriptase, subunit A, domain 1"/>
    <property type="match status" value="1"/>
</dbReference>